<proteinExistence type="predicted"/>
<evidence type="ECO:0000259" key="1">
    <source>
        <dbReference type="PROSITE" id="PS51746"/>
    </source>
</evidence>
<dbReference type="GeneID" id="11470692"/>
<evidence type="ECO:0000313" key="2">
    <source>
        <dbReference type="EMBL" id="AET38233.1"/>
    </source>
</evidence>
<dbReference type="PANTHER" id="PTHR13832">
    <property type="entry name" value="PROTEIN PHOSPHATASE 2C"/>
    <property type="match status" value="1"/>
</dbReference>
<dbReference type="InterPro" id="IPR001932">
    <property type="entry name" value="PPM-type_phosphatase-like_dom"/>
</dbReference>
<keyword evidence="3" id="KW-1185">Reference proteome</keyword>
<dbReference type="PANTHER" id="PTHR13832:SF589">
    <property type="entry name" value="[PYRUVATE DEHYDROGENASE [ACETYL-TRANSFERRING]]-PHOSPHATASE 2, MITOCHONDRIAL"/>
    <property type="match status" value="1"/>
</dbReference>
<dbReference type="FunFam" id="3.60.40.10:FF:000112">
    <property type="entry name" value="Ptc6p"/>
    <property type="match status" value="1"/>
</dbReference>
<feature type="domain" description="PPM-type phosphatase" evidence="1">
    <location>
        <begin position="58"/>
        <end position="457"/>
    </location>
</feature>
<evidence type="ECO:0000313" key="3">
    <source>
        <dbReference type="Proteomes" id="UP000006790"/>
    </source>
</evidence>
<dbReference type="AlphaFoldDB" id="G8JPX5"/>
<dbReference type="Gene3D" id="3.60.40.10">
    <property type="entry name" value="PPM-type phosphatase domain"/>
    <property type="match status" value="1"/>
</dbReference>
<accession>G8JPX5</accession>
<gene>
    <name evidence="2" type="ordered locus">Ecym_2512</name>
</gene>
<dbReference type="HOGENOM" id="CLU_021251_0_0_1"/>
<dbReference type="OrthoDB" id="416093at2759"/>
<dbReference type="eggNOG" id="KOG0698">
    <property type="taxonomic scope" value="Eukaryota"/>
</dbReference>
<sequence>MGKSQPYIHLKPSNLIGSRSRKITGNVVSSLQNNREPEGASSGNSHMLRINLNKFPSFIGHCSSRINRRYNEDAYSMNVLKLPKRVEEAACINSKNVKRKVQHWNTKLSLDKSVLNVSIFDGHGGSRVSKLLASDLDRWIANTYPSKKEFESVLKDYKRLVGGQYWSTIYEKRAKFYNKFIQTCNTKQEQVLQRGDQTSGSRIIFDKWGNVIDKTSLLDEYERLRIYLAFLKHDLEQVCGFNSTLKDGEEVEKLFSGGSTASSIFLTSYDEAYSYDESFFVNPESLLKLIVTQVGDTKVILCDKNGIAHRLVRVHHPNSSRESRRLGANFQTDSFGEVRFLNNFANTRAFGDRMGKREGLTCEPDIYSYVIGSTKHLPRSEHSKLQFGGDECFICLITDGVSDLMGDQEVVDLITSTVNNRGLKVASPQYCSEEVIRYIMAVAGRNADNATCLCVRLPNWGNWPVVDRTGAIREEKLMSSSSGSERSNV</sequence>
<organism evidence="2 3">
    <name type="scientific">Eremothecium cymbalariae (strain CBS 270.75 / DBVPG 7215 / KCTC 17166 / NRRL Y-17582)</name>
    <name type="common">Yeast</name>
    <dbReference type="NCBI Taxonomy" id="931890"/>
    <lineage>
        <taxon>Eukaryota</taxon>
        <taxon>Fungi</taxon>
        <taxon>Dikarya</taxon>
        <taxon>Ascomycota</taxon>
        <taxon>Saccharomycotina</taxon>
        <taxon>Saccharomycetes</taxon>
        <taxon>Saccharomycetales</taxon>
        <taxon>Saccharomycetaceae</taxon>
        <taxon>Eremothecium</taxon>
    </lineage>
</organism>
<dbReference type="Proteomes" id="UP000006790">
    <property type="component" value="Chromosome 2"/>
</dbReference>
<dbReference type="Pfam" id="PF00481">
    <property type="entry name" value="PP2C"/>
    <property type="match status" value="1"/>
</dbReference>
<dbReference type="STRING" id="931890.G8JPX5"/>
<name>G8JPX5_ERECY</name>
<dbReference type="CDD" id="cd00143">
    <property type="entry name" value="PP2Cc"/>
    <property type="match status" value="1"/>
</dbReference>
<dbReference type="SMART" id="SM00332">
    <property type="entry name" value="PP2Cc"/>
    <property type="match status" value="1"/>
</dbReference>
<dbReference type="RefSeq" id="XP_003645050.1">
    <property type="nucleotide sequence ID" value="XM_003645002.1"/>
</dbReference>
<dbReference type="OMA" id="LPNWGNW"/>
<dbReference type="EMBL" id="CP002498">
    <property type="protein sequence ID" value="AET38233.1"/>
    <property type="molecule type" value="Genomic_DNA"/>
</dbReference>
<dbReference type="InterPro" id="IPR036457">
    <property type="entry name" value="PPM-type-like_dom_sf"/>
</dbReference>
<dbReference type="SUPFAM" id="SSF81606">
    <property type="entry name" value="PP2C-like"/>
    <property type="match status" value="1"/>
</dbReference>
<dbReference type="InterPro" id="IPR015655">
    <property type="entry name" value="PP2C"/>
</dbReference>
<dbReference type="InParanoid" id="G8JPX5"/>
<dbReference type="PROSITE" id="PS51746">
    <property type="entry name" value="PPM_2"/>
    <property type="match status" value="1"/>
</dbReference>
<dbReference type="GO" id="GO:0004722">
    <property type="term" value="F:protein serine/threonine phosphatase activity"/>
    <property type="evidence" value="ECO:0007669"/>
    <property type="project" value="InterPro"/>
</dbReference>
<protein>
    <recommendedName>
        <fullName evidence="1">PPM-type phosphatase domain-containing protein</fullName>
    </recommendedName>
</protein>
<dbReference type="FunCoup" id="G8JPX5">
    <property type="interactions" value="115"/>
</dbReference>
<reference evidence="3" key="1">
    <citation type="journal article" date="2012" name="G3 (Bethesda)">
        <title>Pichia sorbitophila, an interspecies yeast hybrid reveals early steps of genome resolution following polyploidization.</title>
        <authorList>
            <person name="Leh Louis V."/>
            <person name="Despons L."/>
            <person name="Friedrich A."/>
            <person name="Martin T."/>
            <person name="Durrens P."/>
            <person name="Casaregola S."/>
            <person name="Neuveglise C."/>
            <person name="Fairhead C."/>
            <person name="Marck C."/>
            <person name="Cruz J.A."/>
            <person name="Straub M.L."/>
            <person name="Kugler V."/>
            <person name="Sacerdot C."/>
            <person name="Uzunov Z."/>
            <person name="Thierry A."/>
            <person name="Weiss S."/>
            <person name="Bleykasten C."/>
            <person name="De Montigny J."/>
            <person name="Jacques N."/>
            <person name="Jung P."/>
            <person name="Lemaire M."/>
            <person name="Mallet S."/>
            <person name="Morel G."/>
            <person name="Richard G.F."/>
            <person name="Sarkar A."/>
            <person name="Savel G."/>
            <person name="Schacherer J."/>
            <person name="Seret M.L."/>
            <person name="Talla E."/>
            <person name="Samson G."/>
            <person name="Jubin C."/>
            <person name="Poulain J."/>
            <person name="Vacherie B."/>
            <person name="Barbe V."/>
            <person name="Pelletier E."/>
            <person name="Sherman D.J."/>
            <person name="Westhof E."/>
            <person name="Weissenbach J."/>
            <person name="Baret P.V."/>
            <person name="Wincker P."/>
            <person name="Gaillardin C."/>
            <person name="Dujon B."/>
            <person name="Souciet J.L."/>
        </authorList>
    </citation>
    <scope>NUCLEOTIDE SEQUENCE [LARGE SCALE GENOMIC DNA]</scope>
    <source>
        <strain evidence="3">CBS 270.75 / DBVPG 7215 / KCTC 17166 / NRRL Y-17582</strain>
    </source>
</reference>
<dbReference type="KEGG" id="erc:Ecym_2512"/>